<dbReference type="STRING" id="1548207.AXK11_04725"/>
<comment type="caution">
    <text evidence="1">The sequence shown here is derived from an EMBL/GenBank/DDBJ whole genome shotgun (WGS) entry which is preliminary data.</text>
</comment>
<gene>
    <name evidence="1" type="ORF">AXK11_04725</name>
</gene>
<reference evidence="2" key="1">
    <citation type="submission" date="2016-02" db="EMBL/GenBank/DDBJ databases">
        <authorList>
            <person name="Sanders J.G."/>
            <person name="Lin J.Y."/>
            <person name="Wertz J.T."/>
            <person name="Russell J.A."/>
            <person name="Moreau C.S."/>
            <person name="Powell S."/>
        </authorList>
    </citation>
    <scope>NUCLEOTIDE SEQUENCE [LARGE SCALE GENOMIC DNA]</scope>
    <source>
        <strain evidence="2">CAG34</strain>
    </source>
</reference>
<sequence>MPRKGQRPIIFSSEGNGQVAQKKSRGAHYACSGGGAPRAIEFAILPVRFAPEQNRKFNGTSPQSRCDWD</sequence>
<dbReference type="EMBL" id="LSZQ01000040">
    <property type="protein sequence ID" value="KXU35988.1"/>
    <property type="molecule type" value="Genomic_DNA"/>
</dbReference>
<proteinExistence type="predicted"/>
<keyword evidence="2" id="KW-1185">Reference proteome</keyword>
<dbReference type="Proteomes" id="UP000070058">
    <property type="component" value="Unassembled WGS sequence"/>
</dbReference>
<evidence type="ECO:0000313" key="2">
    <source>
        <dbReference type="Proteomes" id="UP000070058"/>
    </source>
</evidence>
<name>A0A139SN39_9BACT</name>
<evidence type="ECO:0000313" key="1">
    <source>
        <dbReference type="EMBL" id="KXU35988.1"/>
    </source>
</evidence>
<protein>
    <submittedName>
        <fullName evidence="1">Uncharacterized protein</fullName>
    </submittedName>
</protein>
<accession>A0A139SN39</accession>
<dbReference type="AlphaFoldDB" id="A0A139SN39"/>
<organism evidence="1 2">
    <name type="scientific">Cephaloticoccus primus</name>
    <dbReference type="NCBI Taxonomy" id="1548207"/>
    <lineage>
        <taxon>Bacteria</taxon>
        <taxon>Pseudomonadati</taxon>
        <taxon>Verrucomicrobiota</taxon>
        <taxon>Opitutia</taxon>
        <taxon>Opitutales</taxon>
        <taxon>Opitutaceae</taxon>
        <taxon>Cephaloticoccus</taxon>
    </lineage>
</organism>